<dbReference type="Proteomes" id="UP001642484">
    <property type="component" value="Unassembled WGS sequence"/>
</dbReference>
<gene>
    <name evidence="2" type="ORF">CCMP2556_LOCUS50155</name>
</gene>
<evidence type="ECO:0000313" key="2">
    <source>
        <dbReference type="EMBL" id="CAK9107493.1"/>
    </source>
</evidence>
<evidence type="ECO:0000313" key="3">
    <source>
        <dbReference type="Proteomes" id="UP001642484"/>
    </source>
</evidence>
<proteinExistence type="predicted"/>
<sequence>MRELLIGVQCDFRPSRSLTIPWFRGVPPTDSERIQTAWAGAPDFDGVEQSDPTVESWTTSLSFQNRKFSPRVSLRATSRLVRNCLVKDGERRNDVLRDVLQQAGYVHRGASDAQLHNGFAARSCEAIELRSEDATSASVAHTKNDKRGKSSARIYAADEPTRHS</sequence>
<feature type="region of interest" description="Disordered" evidence="1">
    <location>
        <begin position="131"/>
        <end position="164"/>
    </location>
</feature>
<accession>A0ABP0S555</accession>
<organism evidence="2 3">
    <name type="scientific">Durusdinium trenchii</name>
    <dbReference type="NCBI Taxonomy" id="1381693"/>
    <lineage>
        <taxon>Eukaryota</taxon>
        <taxon>Sar</taxon>
        <taxon>Alveolata</taxon>
        <taxon>Dinophyceae</taxon>
        <taxon>Suessiales</taxon>
        <taxon>Symbiodiniaceae</taxon>
        <taxon>Durusdinium</taxon>
    </lineage>
</organism>
<comment type="caution">
    <text evidence="2">The sequence shown here is derived from an EMBL/GenBank/DDBJ whole genome shotgun (WGS) entry which is preliminary data.</text>
</comment>
<name>A0ABP0S555_9DINO</name>
<evidence type="ECO:0000256" key="1">
    <source>
        <dbReference type="SAM" id="MobiDB-lite"/>
    </source>
</evidence>
<reference evidence="2 3" key="1">
    <citation type="submission" date="2024-02" db="EMBL/GenBank/DDBJ databases">
        <authorList>
            <person name="Chen Y."/>
            <person name="Shah S."/>
            <person name="Dougan E. K."/>
            <person name="Thang M."/>
            <person name="Chan C."/>
        </authorList>
    </citation>
    <scope>NUCLEOTIDE SEQUENCE [LARGE SCALE GENOMIC DNA]</scope>
</reference>
<protein>
    <submittedName>
        <fullName evidence="2">Uncharacterized protein</fullName>
    </submittedName>
</protein>
<dbReference type="EMBL" id="CAXAMN010026995">
    <property type="protein sequence ID" value="CAK9107493.1"/>
    <property type="molecule type" value="Genomic_DNA"/>
</dbReference>
<keyword evidence="3" id="KW-1185">Reference proteome</keyword>